<feature type="transmembrane region" description="Helical" evidence="9">
    <location>
        <begin position="349"/>
        <end position="370"/>
    </location>
</feature>
<feature type="transmembrane region" description="Helical" evidence="9">
    <location>
        <begin position="382"/>
        <end position="408"/>
    </location>
</feature>
<dbReference type="InterPro" id="IPR037272">
    <property type="entry name" value="SNS_sf"/>
</dbReference>
<sequence length="536" mass="59439">MCREEMTEDTKTVDHQNGKLAVEQLPSASIYSCNPGVQVGRDKRSPSVVSRGGWGNRWEFLLSCVGLSVGIGNVWRFPYLAYANGGGAFLIPYLIMLLLAGKPLYFLEMAFGQFAGVGPVGVWSCLPIAKGVGWAMVLVCLVVVIYYCVIMAYTIFYIASTFQAVVPWSYCDPSWAANTLCLNRSDLVGHFTLLLYWCSLCLNRSDLVGHFTLLLYWCSLCLNRSDLPLTSSVQVNATLRNATKGAISASQAYWDHYVLEKTSSIADPGGLKWDLCLCLLLSWIIVIVCLIKGIKTSGKVVYFAATFPYIILVILLVTGLLQPGAFNGVMYFIKPDWDKLLKIEVWQKAAGQMFFSLSISMGALIMYSSYNGFRHNIFRDAMVVSVLDTLTSIVAGLVIFSILGAMAYESDQDISTVVNSGPGLAFVAYPEALTRLPCPQLWSFFFFFMLFVLGLDSEFALLENVISSVLDEFPKLRKHRTWFCLGLASCCYLIGLSCMSRGGHYVFEMMDNYGGNASLFFVAVMEIISIAWIYGQ</sequence>
<evidence type="ECO:0000313" key="10">
    <source>
        <dbReference type="EMBL" id="UYV77208.1"/>
    </source>
</evidence>
<feature type="transmembrane region" description="Helical" evidence="9">
    <location>
        <begin position="79"/>
        <end position="99"/>
    </location>
</feature>
<feature type="transmembrane region" description="Helical" evidence="9">
    <location>
        <begin position="133"/>
        <end position="159"/>
    </location>
</feature>
<dbReference type="InterPro" id="IPR000175">
    <property type="entry name" value="Na/ntran_symport"/>
</dbReference>
<feature type="transmembrane region" description="Helical" evidence="9">
    <location>
        <begin position="441"/>
        <end position="462"/>
    </location>
</feature>
<dbReference type="EMBL" id="CP092877">
    <property type="protein sequence ID" value="UYV77208.1"/>
    <property type="molecule type" value="Genomic_DNA"/>
</dbReference>
<dbReference type="PANTHER" id="PTHR11616:SF236">
    <property type="entry name" value="TRANSPORTER"/>
    <property type="match status" value="1"/>
</dbReference>
<evidence type="ECO:0000256" key="1">
    <source>
        <dbReference type="ARBA" id="ARBA00004141"/>
    </source>
</evidence>
<feature type="transmembrane region" description="Helical" evidence="9">
    <location>
        <begin position="513"/>
        <end position="534"/>
    </location>
</feature>
<keyword evidence="5 8" id="KW-0769">Symport</keyword>
<evidence type="ECO:0000256" key="7">
    <source>
        <dbReference type="ARBA" id="ARBA00023136"/>
    </source>
</evidence>
<protein>
    <recommendedName>
        <fullName evidence="8">Transporter</fullName>
    </recommendedName>
</protein>
<organism evidence="10 11">
    <name type="scientific">Cordylochernes scorpioides</name>
    <dbReference type="NCBI Taxonomy" id="51811"/>
    <lineage>
        <taxon>Eukaryota</taxon>
        <taxon>Metazoa</taxon>
        <taxon>Ecdysozoa</taxon>
        <taxon>Arthropoda</taxon>
        <taxon>Chelicerata</taxon>
        <taxon>Arachnida</taxon>
        <taxon>Pseudoscorpiones</taxon>
        <taxon>Cheliferoidea</taxon>
        <taxon>Chernetidae</taxon>
        <taxon>Cordylochernes</taxon>
    </lineage>
</organism>
<keyword evidence="4 8" id="KW-0812">Transmembrane</keyword>
<evidence type="ECO:0000313" key="11">
    <source>
        <dbReference type="Proteomes" id="UP001235939"/>
    </source>
</evidence>
<evidence type="ECO:0000256" key="9">
    <source>
        <dbReference type="SAM" id="Phobius"/>
    </source>
</evidence>
<dbReference type="Pfam" id="PF00209">
    <property type="entry name" value="SNF"/>
    <property type="match status" value="2"/>
</dbReference>
<dbReference type="Proteomes" id="UP001235939">
    <property type="component" value="Chromosome 15"/>
</dbReference>
<feature type="transmembrane region" description="Helical" evidence="9">
    <location>
        <begin position="271"/>
        <end position="291"/>
    </location>
</feature>
<comment type="subcellular location">
    <subcellularLocation>
        <location evidence="1">Membrane</location>
        <topology evidence="1">Multi-pass membrane protein</topology>
    </subcellularLocation>
</comment>
<reference evidence="10 11" key="1">
    <citation type="submission" date="2022-01" db="EMBL/GenBank/DDBJ databases">
        <title>A chromosomal length assembly of Cordylochernes scorpioides.</title>
        <authorList>
            <person name="Zeh D."/>
            <person name="Zeh J."/>
        </authorList>
    </citation>
    <scope>NUCLEOTIDE SEQUENCE [LARGE SCALE GENOMIC DNA]</scope>
    <source>
        <strain evidence="10">IN4F17</strain>
        <tissue evidence="10">Whole Body</tissue>
    </source>
</reference>
<keyword evidence="3 8" id="KW-0813">Transport</keyword>
<keyword evidence="6 9" id="KW-1133">Transmembrane helix</keyword>
<gene>
    <name evidence="10" type="ORF">LAZ67_15000129</name>
</gene>
<dbReference type="PROSITE" id="PS00610">
    <property type="entry name" value="NA_NEUROTRAN_SYMP_1"/>
    <property type="match status" value="1"/>
</dbReference>
<dbReference type="PRINTS" id="PR00176">
    <property type="entry name" value="NANEUSMPORT"/>
</dbReference>
<keyword evidence="7 9" id="KW-0472">Membrane</keyword>
<accession>A0ABY6L7S5</accession>
<evidence type="ECO:0000256" key="4">
    <source>
        <dbReference type="ARBA" id="ARBA00022692"/>
    </source>
</evidence>
<evidence type="ECO:0000256" key="5">
    <source>
        <dbReference type="ARBA" id="ARBA00022847"/>
    </source>
</evidence>
<comment type="similarity">
    <text evidence="2 8">Belongs to the sodium:neurotransmitter symporter (SNF) (TC 2.A.22) family.</text>
</comment>
<name>A0ABY6L7S5_9ARAC</name>
<evidence type="ECO:0000256" key="6">
    <source>
        <dbReference type="ARBA" id="ARBA00022989"/>
    </source>
</evidence>
<keyword evidence="11" id="KW-1185">Reference proteome</keyword>
<feature type="transmembrane region" description="Helical" evidence="9">
    <location>
        <begin position="300"/>
        <end position="321"/>
    </location>
</feature>
<evidence type="ECO:0000256" key="8">
    <source>
        <dbReference type="RuleBase" id="RU003732"/>
    </source>
</evidence>
<feature type="transmembrane region" description="Helical" evidence="9">
    <location>
        <begin position="482"/>
        <end position="507"/>
    </location>
</feature>
<dbReference type="PANTHER" id="PTHR11616">
    <property type="entry name" value="SODIUM/CHLORIDE DEPENDENT TRANSPORTER"/>
    <property type="match status" value="1"/>
</dbReference>
<proteinExistence type="inferred from homology"/>
<evidence type="ECO:0000256" key="3">
    <source>
        <dbReference type="ARBA" id="ARBA00022448"/>
    </source>
</evidence>
<evidence type="ECO:0000256" key="2">
    <source>
        <dbReference type="ARBA" id="ARBA00006459"/>
    </source>
</evidence>
<dbReference type="PROSITE" id="PS50267">
    <property type="entry name" value="NA_NEUROTRAN_SYMP_3"/>
    <property type="match status" value="1"/>
</dbReference>
<dbReference type="SUPFAM" id="SSF161070">
    <property type="entry name" value="SNF-like"/>
    <property type="match status" value="1"/>
</dbReference>
<feature type="transmembrane region" description="Helical" evidence="9">
    <location>
        <begin position="105"/>
        <end position="126"/>
    </location>
</feature>